<evidence type="ECO:0000313" key="1">
    <source>
        <dbReference type="EMBL" id="MEB5475608.1"/>
    </source>
</evidence>
<organism evidence="1 2">
    <name type="scientific">Acinetobacter pollinis</name>
    <dbReference type="NCBI Taxonomy" id="2605270"/>
    <lineage>
        <taxon>Bacteria</taxon>
        <taxon>Pseudomonadati</taxon>
        <taxon>Pseudomonadota</taxon>
        <taxon>Gammaproteobacteria</taxon>
        <taxon>Moraxellales</taxon>
        <taxon>Moraxellaceae</taxon>
        <taxon>Acinetobacter</taxon>
    </lineage>
</organism>
<gene>
    <name evidence="1" type="ORF">I2F25_00825</name>
</gene>
<accession>A0ABU6DRU4</accession>
<protein>
    <recommendedName>
        <fullName evidence="3">Hemocin immunity protein</fullName>
    </recommendedName>
</protein>
<keyword evidence="2" id="KW-1185">Reference proteome</keyword>
<dbReference type="EMBL" id="VTDN01000001">
    <property type="protein sequence ID" value="MEB5475608.1"/>
    <property type="molecule type" value="Genomic_DNA"/>
</dbReference>
<reference evidence="1 2" key="1">
    <citation type="submission" date="2019-08" db="EMBL/GenBank/DDBJ databases">
        <title>Five species of Acinetobacter isolated from floral nectar and animal pollinators.</title>
        <authorList>
            <person name="Hendry T.A."/>
        </authorList>
    </citation>
    <scope>NUCLEOTIDE SEQUENCE [LARGE SCALE GENOMIC DNA]</scope>
    <source>
        <strain evidence="1 2">MD18.27</strain>
    </source>
</reference>
<dbReference type="RefSeq" id="WP_237411390.1">
    <property type="nucleotide sequence ID" value="NZ_VTDN01000001.1"/>
</dbReference>
<name>A0ABU6DRU4_9GAMM</name>
<evidence type="ECO:0008006" key="3">
    <source>
        <dbReference type="Google" id="ProtNLM"/>
    </source>
</evidence>
<evidence type="ECO:0000313" key="2">
    <source>
        <dbReference type="Proteomes" id="UP001339883"/>
    </source>
</evidence>
<sequence>MTHPSLGPHEGNELELMLQNKKELAFFYTGSEIPDAFNPYLKTGRLHCKTIKYDRFLQGLDGEMYQVIHYIISQQPESKSGLRLAAVLAEIMQKGFCPDLEREVGRLLGYDHEDIEYYIQHCQSRR</sequence>
<dbReference type="Proteomes" id="UP001339883">
    <property type="component" value="Unassembled WGS sequence"/>
</dbReference>
<comment type="caution">
    <text evidence="1">The sequence shown here is derived from an EMBL/GenBank/DDBJ whole genome shotgun (WGS) entry which is preliminary data.</text>
</comment>
<proteinExistence type="predicted"/>